<dbReference type="Pfam" id="PF12867">
    <property type="entry name" value="DinB_2"/>
    <property type="match status" value="1"/>
</dbReference>
<evidence type="ECO:0000313" key="2">
    <source>
        <dbReference type="EMBL" id="KZE80914.1"/>
    </source>
</evidence>
<name>A0A161S758_9BACL</name>
<keyword evidence="3" id="KW-1185">Reference proteome</keyword>
<dbReference type="AlphaFoldDB" id="A0A161S758"/>
<dbReference type="SUPFAM" id="SSF109854">
    <property type="entry name" value="DinB/YfiT-like putative metalloenzymes"/>
    <property type="match status" value="1"/>
</dbReference>
<sequence>MKSGGDTVSQSVIDIEAYLHTHEQLKQAIEGLSENQLKWKATPEQWSVTEVLSHLADHNIVVSFRIRELLSGSAAQLPAFKQDPWVSSVQANESSADDILDVFRALLVFNSQLFRRLTGEDWSKSGVNFKGETVTLEQAVQAFINHVQTHLRQIERIKQALPQKETPK</sequence>
<feature type="domain" description="DinB-like" evidence="1">
    <location>
        <begin position="20"/>
        <end position="154"/>
    </location>
</feature>
<dbReference type="Gene3D" id="1.20.120.450">
    <property type="entry name" value="dinb family like domain"/>
    <property type="match status" value="1"/>
</dbReference>
<evidence type="ECO:0000259" key="1">
    <source>
        <dbReference type="Pfam" id="PF12867"/>
    </source>
</evidence>
<dbReference type="InterPro" id="IPR024775">
    <property type="entry name" value="DinB-like"/>
</dbReference>
<dbReference type="EMBL" id="LQRA01000046">
    <property type="protein sequence ID" value="KZE80914.1"/>
    <property type="molecule type" value="Genomic_DNA"/>
</dbReference>
<evidence type="ECO:0000313" key="3">
    <source>
        <dbReference type="Proteomes" id="UP000076563"/>
    </source>
</evidence>
<dbReference type="InterPro" id="IPR034660">
    <property type="entry name" value="DinB/YfiT-like"/>
</dbReference>
<organism evidence="2 3">
    <name type="scientific">Paenibacillus elgii</name>
    <dbReference type="NCBI Taxonomy" id="189691"/>
    <lineage>
        <taxon>Bacteria</taxon>
        <taxon>Bacillati</taxon>
        <taxon>Bacillota</taxon>
        <taxon>Bacilli</taxon>
        <taxon>Bacillales</taxon>
        <taxon>Paenibacillaceae</taxon>
        <taxon>Paenibacillus</taxon>
    </lineage>
</organism>
<dbReference type="eggNOG" id="COG2318">
    <property type="taxonomic scope" value="Bacteria"/>
</dbReference>
<reference evidence="3" key="1">
    <citation type="submission" date="2016-01" db="EMBL/GenBank/DDBJ databases">
        <title>Draft genome of Chromobacterium sp. F49.</title>
        <authorList>
            <person name="Hong K.W."/>
        </authorList>
    </citation>
    <scope>NUCLEOTIDE SEQUENCE [LARGE SCALE GENOMIC DNA]</scope>
    <source>
        <strain evidence="3">M63</strain>
    </source>
</reference>
<dbReference type="STRING" id="1007103.GCA_000213315_05624"/>
<accession>A0A161S758</accession>
<comment type="caution">
    <text evidence="2">The sequence shown here is derived from an EMBL/GenBank/DDBJ whole genome shotgun (WGS) entry which is preliminary data.</text>
</comment>
<gene>
    <name evidence="2" type="ORF">AV654_10685</name>
</gene>
<proteinExistence type="predicted"/>
<dbReference type="Proteomes" id="UP000076563">
    <property type="component" value="Unassembled WGS sequence"/>
</dbReference>
<protein>
    <recommendedName>
        <fullName evidence="1">DinB-like domain-containing protein</fullName>
    </recommendedName>
</protein>